<dbReference type="KEGG" id="xne:XNC1_4433"/>
<keyword evidence="2" id="KW-1185">Reference proteome</keyword>
<proteinExistence type="predicted"/>
<dbReference type="EMBL" id="FN667742">
    <property type="protein sequence ID" value="CBJ92455.1"/>
    <property type="molecule type" value="Genomic_DNA"/>
</dbReference>
<accession>D3VEZ8</accession>
<evidence type="ECO:0000313" key="1">
    <source>
        <dbReference type="EMBL" id="CBJ92455.1"/>
    </source>
</evidence>
<gene>
    <name evidence="1" type="ordered locus">XNC1_4433</name>
</gene>
<evidence type="ECO:0000313" key="2">
    <source>
        <dbReference type="Proteomes" id="UP000008075"/>
    </source>
</evidence>
<dbReference type="Proteomes" id="UP000008075">
    <property type="component" value="Chromosome"/>
</dbReference>
<dbReference type="HOGENOM" id="CLU_3105479_0_0_6"/>
<reference evidence="1 2" key="1">
    <citation type="journal article" date="2011" name="PLoS ONE">
        <title>The entomopathogenic bacterial endosymbionts xenorhabdus and photorhabdus: convergent lifestyles from divergent genomes.</title>
        <authorList>
            <person name="Chaston J.M."/>
            <person name="Suen G."/>
            <person name="Tucker S.L."/>
            <person name="Andersen A.W."/>
            <person name="Bhasin A."/>
            <person name="Bode E."/>
            <person name="Bode H.B."/>
            <person name="Brachmann A.O."/>
            <person name="Cowles C.E."/>
            <person name="Cowles K.N."/>
            <person name="Darby C."/>
            <person name="de Leon L."/>
            <person name="Drace K."/>
            <person name="Du Z."/>
            <person name="Givaudan A."/>
            <person name="Herbert Tran E.E."/>
            <person name="Jewell K.A."/>
            <person name="Knack J.J."/>
            <person name="Krasomil-Osterfeld K.C."/>
            <person name="Kukor R."/>
            <person name="Lanois A."/>
            <person name="Latreille P."/>
            <person name="Leimgruber N.K."/>
            <person name="Lipke C.M."/>
            <person name="Liu R."/>
            <person name="Lu X."/>
            <person name="Martens E.C."/>
            <person name="Marri P.R."/>
            <person name="Medigue C."/>
            <person name="Menard M.L."/>
            <person name="Miller N.M."/>
            <person name="Morales-Soto N."/>
            <person name="Norton S."/>
            <person name="Ogier J.C."/>
            <person name="Orchard S.S."/>
            <person name="Park D."/>
            <person name="Park Y."/>
            <person name="Qurollo B.A."/>
            <person name="Sugar D.R."/>
            <person name="Richards G.R."/>
            <person name="Rouy Z."/>
            <person name="Slominski B."/>
            <person name="Slominski K."/>
            <person name="Snyder H."/>
            <person name="Tjaden B.C."/>
            <person name="van der Hoeven R."/>
            <person name="Welch R.D."/>
            <person name="Wheeler C."/>
            <person name="Xiang B."/>
            <person name="Barbazuk B."/>
            <person name="Gaudriault S."/>
            <person name="Goodner B."/>
            <person name="Slater S.C."/>
            <person name="Forst S."/>
            <person name="Goldman B.S."/>
            <person name="Goodrich-Blair H."/>
        </authorList>
    </citation>
    <scope>NUCLEOTIDE SEQUENCE [LARGE SCALE GENOMIC DNA]</scope>
    <source>
        <strain evidence="2">ATCC 19061 / DSM 3370 / CCUG 14189 / LMG 1036 / NCIMB 9965 / AN6</strain>
    </source>
</reference>
<protein>
    <submittedName>
        <fullName evidence="1">Uncharacterized protein</fullName>
    </submittedName>
</protein>
<sequence>MEEQYQRQQWQSALLMTPLLLYQYRKAAIVRLSPLSGGEITQNENQAYGRT</sequence>
<organism evidence="1 2">
    <name type="scientific">Xenorhabdus nematophila (strain ATCC 19061 / DSM 3370 / CCUG 14189 / LMG 1036 / NCIMB 9965 / AN6)</name>
    <dbReference type="NCBI Taxonomy" id="406817"/>
    <lineage>
        <taxon>Bacteria</taxon>
        <taxon>Pseudomonadati</taxon>
        <taxon>Pseudomonadota</taxon>
        <taxon>Gammaproteobacteria</taxon>
        <taxon>Enterobacterales</taxon>
        <taxon>Morganellaceae</taxon>
        <taxon>Xenorhabdus</taxon>
    </lineage>
</organism>
<name>D3VEZ8_XENNA</name>
<dbReference type="AlphaFoldDB" id="D3VEZ8"/>